<dbReference type="AlphaFoldDB" id="A0AAV4YG79"/>
<reference evidence="1 2" key="1">
    <citation type="submission" date="2021-06" db="EMBL/GenBank/DDBJ databases">
        <title>Caerostris extrusa draft genome.</title>
        <authorList>
            <person name="Kono N."/>
            <person name="Arakawa K."/>
        </authorList>
    </citation>
    <scope>NUCLEOTIDE SEQUENCE [LARGE SCALE GENOMIC DNA]</scope>
</reference>
<dbReference type="EMBL" id="BPLR01019268">
    <property type="protein sequence ID" value="GIZ05290.1"/>
    <property type="molecule type" value="Genomic_DNA"/>
</dbReference>
<keyword evidence="2" id="KW-1185">Reference proteome</keyword>
<sequence length="118" mass="13206">MLGVLPPFKKKPRVKTSPSETSLQRTVPIGCFFFRPLMYIAEDHVFAKDSHSRCGSKPFFPLLDFSYFSVDALRLCGTVNMTLECFATSILTVLLIVCSAAARNNTTTGRYRGESKFL</sequence>
<protein>
    <submittedName>
        <fullName evidence="1">Uncharacterized protein</fullName>
    </submittedName>
</protein>
<evidence type="ECO:0000313" key="1">
    <source>
        <dbReference type="EMBL" id="GIZ05290.1"/>
    </source>
</evidence>
<proteinExistence type="predicted"/>
<gene>
    <name evidence="1" type="ORF">CEXT_274541</name>
</gene>
<dbReference type="Proteomes" id="UP001054945">
    <property type="component" value="Unassembled WGS sequence"/>
</dbReference>
<accession>A0AAV4YG79</accession>
<evidence type="ECO:0000313" key="2">
    <source>
        <dbReference type="Proteomes" id="UP001054945"/>
    </source>
</evidence>
<organism evidence="1 2">
    <name type="scientific">Caerostris extrusa</name>
    <name type="common">Bark spider</name>
    <name type="synonym">Caerostris bankana</name>
    <dbReference type="NCBI Taxonomy" id="172846"/>
    <lineage>
        <taxon>Eukaryota</taxon>
        <taxon>Metazoa</taxon>
        <taxon>Ecdysozoa</taxon>
        <taxon>Arthropoda</taxon>
        <taxon>Chelicerata</taxon>
        <taxon>Arachnida</taxon>
        <taxon>Araneae</taxon>
        <taxon>Araneomorphae</taxon>
        <taxon>Entelegynae</taxon>
        <taxon>Araneoidea</taxon>
        <taxon>Araneidae</taxon>
        <taxon>Caerostris</taxon>
    </lineage>
</organism>
<comment type="caution">
    <text evidence="1">The sequence shown here is derived from an EMBL/GenBank/DDBJ whole genome shotgun (WGS) entry which is preliminary data.</text>
</comment>
<name>A0AAV4YG79_CAEEX</name>